<evidence type="ECO:0000256" key="8">
    <source>
        <dbReference type="SAM" id="SignalP"/>
    </source>
</evidence>
<reference evidence="10 11" key="1">
    <citation type="submission" date="2023-04" db="EMBL/GenBank/DDBJ databases">
        <title>Genome of Basidiobolus ranarum AG-B5.</title>
        <authorList>
            <person name="Stajich J.E."/>
            <person name="Carter-House D."/>
            <person name="Gryganskyi A."/>
        </authorList>
    </citation>
    <scope>NUCLEOTIDE SEQUENCE [LARGE SCALE GENOMIC DNA]</scope>
    <source>
        <strain evidence="10 11">AG-B5</strain>
    </source>
</reference>
<feature type="transmembrane region" description="Helical" evidence="7">
    <location>
        <begin position="173"/>
        <end position="192"/>
    </location>
</feature>
<evidence type="ECO:0000256" key="2">
    <source>
        <dbReference type="ARBA" id="ARBA00006244"/>
    </source>
</evidence>
<dbReference type="InterPro" id="IPR040236">
    <property type="entry name" value="TMEM198"/>
</dbReference>
<organism evidence="10 11">
    <name type="scientific">Basidiobolus ranarum</name>
    <dbReference type="NCBI Taxonomy" id="34480"/>
    <lineage>
        <taxon>Eukaryota</taxon>
        <taxon>Fungi</taxon>
        <taxon>Fungi incertae sedis</taxon>
        <taxon>Zoopagomycota</taxon>
        <taxon>Entomophthoromycotina</taxon>
        <taxon>Basidiobolomycetes</taxon>
        <taxon>Basidiobolales</taxon>
        <taxon>Basidiobolaceae</taxon>
        <taxon>Basidiobolus</taxon>
    </lineage>
</organism>
<accession>A0ABR2WM84</accession>
<feature type="transmembrane region" description="Helical" evidence="7">
    <location>
        <begin position="147"/>
        <end position="167"/>
    </location>
</feature>
<feature type="transmembrane region" description="Helical" evidence="7">
    <location>
        <begin position="63"/>
        <end position="85"/>
    </location>
</feature>
<evidence type="ECO:0000313" key="11">
    <source>
        <dbReference type="Proteomes" id="UP001479436"/>
    </source>
</evidence>
<proteinExistence type="inferred from homology"/>
<evidence type="ECO:0000256" key="5">
    <source>
        <dbReference type="ARBA" id="ARBA00023136"/>
    </source>
</evidence>
<dbReference type="InterPro" id="IPR025256">
    <property type="entry name" value="TM7S3/TM198-like_dom"/>
</dbReference>
<comment type="similarity">
    <text evidence="2">Belongs to the TMEM198 family.</text>
</comment>
<feature type="transmembrane region" description="Helical" evidence="7">
    <location>
        <begin position="213"/>
        <end position="234"/>
    </location>
</feature>
<protein>
    <recommendedName>
        <fullName evidence="6">Transmembrane protein 198</fullName>
    </recommendedName>
</protein>
<dbReference type="EMBL" id="JASJQH010000884">
    <property type="protein sequence ID" value="KAK9762638.1"/>
    <property type="molecule type" value="Genomic_DNA"/>
</dbReference>
<gene>
    <name evidence="10" type="ORF">K7432_011443</name>
</gene>
<evidence type="ECO:0000256" key="3">
    <source>
        <dbReference type="ARBA" id="ARBA00022692"/>
    </source>
</evidence>
<feature type="signal peptide" evidence="8">
    <location>
        <begin position="1"/>
        <end position="28"/>
    </location>
</feature>
<evidence type="ECO:0000256" key="1">
    <source>
        <dbReference type="ARBA" id="ARBA00004141"/>
    </source>
</evidence>
<evidence type="ECO:0000313" key="10">
    <source>
        <dbReference type="EMBL" id="KAK9762638.1"/>
    </source>
</evidence>
<comment type="caution">
    <text evidence="10">The sequence shown here is derived from an EMBL/GenBank/DDBJ whole genome shotgun (WGS) entry which is preliminary data.</text>
</comment>
<evidence type="ECO:0000256" key="4">
    <source>
        <dbReference type="ARBA" id="ARBA00022989"/>
    </source>
</evidence>
<dbReference type="Proteomes" id="UP001479436">
    <property type="component" value="Unassembled WGS sequence"/>
</dbReference>
<dbReference type="PANTHER" id="PTHR31247:SF5">
    <property type="entry name" value="DUF4203 DOMAIN-CONTAINING PROTEIN"/>
    <property type="match status" value="1"/>
</dbReference>
<feature type="chain" id="PRO_5046971914" description="Transmembrane protein 198" evidence="8">
    <location>
        <begin position="29"/>
        <end position="251"/>
    </location>
</feature>
<evidence type="ECO:0000256" key="6">
    <source>
        <dbReference type="ARBA" id="ARBA00049737"/>
    </source>
</evidence>
<evidence type="ECO:0000256" key="7">
    <source>
        <dbReference type="SAM" id="Phobius"/>
    </source>
</evidence>
<keyword evidence="11" id="KW-1185">Reference proteome</keyword>
<name>A0ABR2WM84_9FUNG</name>
<comment type="subcellular location">
    <subcellularLocation>
        <location evidence="1">Membrane</location>
        <topology evidence="1">Multi-pass membrane protein</topology>
    </subcellularLocation>
</comment>
<keyword evidence="5 7" id="KW-0472">Membrane</keyword>
<keyword evidence="4 7" id="KW-1133">Transmembrane helix</keyword>
<sequence length="251" mass="27788">MKSIQSCSNDLLLVILSFLCFICNFTLAQDASYPIQVQTSIIAVLMIIAGFVLCFWGQRLFPLMLFIAGFMVFGFIAYVSCIEISPPVPTLQSPPNLVIGVVVGLIGGYLFRRFWTLGVLAIGALAGFALAMFILSLGNGFLISSSIGRTIFVILCVVVGVVLMWFFEKHTLIIGSAFFGAYLLVSGIDYFIRTGFAQHIYGFLRGGSYATSGKVYAMIATWVVLAIIGAAIQYRTYKPWERHHTHHRRRI</sequence>
<keyword evidence="3 7" id="KW-0812">Transmembrane</keyword>
<dbReference type="Pfam" id="PF13886">
    <property type="entry name" value="TM7S3_TM198"/>
    <property type="match status" value="1"/>
</dbReference>
<evidence type="ECO:0000259" key="9">
    <source>
        <dbReference type="Pfam" id="PF13886"/>
    </source>
</evidence>
<feature type="transmembrane region" description="Helical" evidence="7">
    <location>
        <begin position="38"/>
        <end position="56"/>
    </location>
</feature>
<keyword evidence="8" id="KW-0732">Signal</keyword>
<dbReference type="PANTHER" id="PTHR31247">
    <property type="entry name" value="TRANSMEMBRANE PROTEIN 198 FAMILY MEMBER"/>
    <property type="match status" value="1"/>
</dbReference>
<feature type="transmembrane region" description="Helical" evidence="7">
    <location>
        <begin position="114"/>
        <end position="135"/>
    </location>
</feature>
<feature type="domain" description="TM7S3/TM198-like" evidence="9">
    <location>
        <begin position="43"/>
        <end position="234"/>
    </location>
</feature>